<keyword evidence="6" id="KW-1185">Reference proteome</keyword>
<dbReference type="InterPro" id="IPR008949">
    <property type="entry name" value="Isoprenoid_synthase_dom_sf"/>
</dbReference>
<dbReference type="SFLD" id="SFLDS00005">
    <property type="entry name" value="Isoprenoid_Synthase_Type_I"/>
    <property type="match status" value="1"/>
</dbReference>
<organism evidence="5 6">
    <name type="scientific">Seiridium unicorne</name>
    <dbReference type="NCBI Taxonomy" id="138068"/>
    <lineage>
        <taxon>Eukaryota</taxon>
        <taxon>Fungi</taxon>
        <taxon>Dikarya</taxon>
        <taxon>Ascomycota</taxon>
        <taxon>Pezizomycotina</taxon>
        <taxon>Sordariomycetes</taxon>
        <taxon>Xylariomycetidae</taxon>
        <taxon>Amphisphaeriales</taxon>
        <taxon>Sporocadaceae</taxon>
        <taxon>Seiridium</taxon>
    </lineage>
</organism>
<comment type="cofactor">
    <cofactor evidence="1 4">
        <name>Mg(2+)</name>
        <dbReference type="ChEBI" id="CHEBI:18420"/>
    </cofactor>
</comment>
<dbReference type="EC" id="4.2.3.-" evidence="4"/>
<keyword evidence="4" id="KW-0456">Lyase</keyword>
<protein>
    <recommendedName>
        <fullName evidence="4">Terpene synthase</fullName>
        <ecNumber evidence="4">4.2.3.-</ecNumber>
    </recommendedName>
</protein>
<gene>
    <name evidence="5" type="ORF">SUNI508_09933</name>
</gene>
<evidence type="ECO:0000256" key="4">
    <source>
        <dbReference type="RuleBase" id="RU366034"/>
    </source>
</evidence>
<dbReference type="InterPro" id="IPR034686">
    <property type="entry name" value="Terpene_cyclase-like_2"/>
</dbReference>
<evidence type="ECO:0000313" key="5">
    <source>
        <dbReference type="EMBL" id="KAK9415973.1"/>
    </source>
</evidence>
<dbReference type="PANTHER" id="PTHR35201">
    <property type="entry name" value="TERPENE SYNTHASE"/>
    <property type="match status" value="1"/>
</dbReference>
<comment type="caution">
    <text evidence="5">The sequence shown here is derived from an EMBL/GenBank/DDBJ whole genome shotgun (WGS) entry which is preliminary data.</text>
</comment>
<evidence type="ECO:0000256" key="1">
    <source>
        <dbReference type="ARBA" id="ARBA00001946"/>
    </source>
</evidence>
<dbReference type="PANTHER" id="PTHR35201:SF4">
    <property type="entry name" value="BETA-PINACENE SYNTHASE-RELATED"/>
    <property type="match status" value="1"/>
</dbReference>
<comment type="similarity">
    <text evidence="2 4">Belongs to the terpene synthase family.</text>
</comment>
<dbReference type="Gene3D" id="1.10.600.10">
    <property type="entry name" value="Farnesyl Diphosphate Synthase"/>
    <property type="match status" value="1"/>
</dbReference>
<name>A0ABR2UMV4_9PEZI</name>
<evidence type="ECO:0000256" key="2">
    <source>
        <dbReference type="ARBA" id="ARBA00006333"/>
    </source>
</evidence>
<dbReference type="SUPFAM" id="SSF48576">
    <property type="entry name" value="Terpenoid synthases"/>
    <property type="match status" value="1"/>
</dbReference>
<sequence>MFVEMPTELSQPTSSAPVDTAVTVYLPDLEAGWLWPRRLNVHTADIKQECLDWAASFGAFTPRAQKAFDKCNFNLLTGLMYPRLSREQLRCACDVMNLFFIFDEHSDKSEPADVWSQVNVLMDALLNPDSPRPAGEWVGGEIARQFWIQATKISTKSFQRRFLASWEDYLKGTAQQAEDRSRSHIRDVNSYLEVRRQTIGVMPSLVFFQIDMDLSDEVLEHRTIKALEMLAVDLTIIANDLLSYDKEQASGDDEHNLVTIAMKEYNTDIQGAIDWAAKIHADLVQQFNQVVLAVPRWGGPVDLDVQTYVDGIAQWVGANVQWSFESERYFGKRGLEVKKTRTLQLLPRKAKAQAEIGPVVVDDILP</sequence>
<dbReference type="Pfam" id="PF19086">
    <property type="entry name" value="Terpene_syn_C_2"/>
    <property type="match status" value="1"/>
</dbReference>
<keyword evidence="4" id="KW-0479">Metal-binding</keyword>
<reference evidence="5 6" key="1">
    <citation type="journal article" date="2024" name="J. Plant Pathol.">
        <title>Sequence and assembly of the genome of Seiridium unicorne, isolate CBS 538.82, causal agent of cypress canker disease.</title>
        <authorList>
            <person name="Scali E."/>
            <person name="Rocca G.D."/>
            <person name="Danti R."/>
            <person name="Garbelotto M."/>
            <person name="Barberini S."/>
            <person name="Baroncelli R."/>
            <person name="Emiliani G."/>
        </authorList>
    </citation>
    <scope>NUCLEOTIDE SEQUENCE [LARGE SCALE GENOMIC DNA]</scope>
    <source>
        <strain evidence="5 6">BM-138-508</strain>
    </source>
</reference>
<accession>A0ABR2UMV4</accession>
<dbReference type="EMBL" id="JARVKF010000410">
    <property type="protein sequence ID" value="KAK9415973.1"/>
    <property type="molecule type" value="Genomic_DNA"/>
</dbReference>
<proteinExistence type="inferred from homology"/>
<evidence type="ECO:0000256" key="3">
    <source>
        <dbReference type="ARBA" id="ARBA00022842"/>
    </source>
</evidence>
<dbReference type="Proteomes" id="UP001408356">
    <property type="component" value="Unassembled WGS sequence"/>
</dbReference>
<dbReference type="SFLD" id="SFLDG01020">
    <property type="entry name" value="Terpene_Cyclase_Like_2"/>
    <property type="match status" value="1"/>
</dbReference>
<keyword evidence="3 4" id="KW-0460">Magnesium</keyword>
<evidence type="ECO:0000313" key="6">
    <source>
        <dbReference type="Proteomes" id="UP001408356"/>
    </source>
</evidence>